<organism evidence="3 4">
    <name type="scientific">Pinctada imbricata</name>
    <name type="common">Atlantic pearl-oyster</name>
    <name type="synonym">Pinctada martensii</name>
    <dbReference type="NCBI Taxonomy" id="66713"/>
    <lineage>
        <taxon>Eukaryota</taxon>
        <taxon>Metazoa</taxon>
        <taxon>Spiralia</taxon>
        <taxon>Lophotrochozoa</taxon>
        <taxon>Mollusca</taxon>
        <taxon>Bivalvia</taxon>
        <taxon>Autobranchia</taxon>
        <taxon>Pteriomorphia</taxon>
        <taxon>Pterioida</taxon>
        <taxon>Pterioidea</taxon>
        <taxon>Pteriidae</taxon>
        <taxon>Pinctada</taxon>
    </lineage>
</organism>
<dbReference type="EMBL" id="VSWD01000010">
    <property type="protein sequence ID" value="KAK3089427.1"/>
    <property type="molecule type" value="Genomic_DNA"/>
</dbReference>
<dbReference type="InterPro" id="IPR033369">
    <property type="entry name" value="C19orf12"/>
</dbReference>
<dbReference type="Pfam" id="PF20721">
    <property type="entry name" value="C19orf12"/>
    <property type="match status" value="1"/>
</dbReference>
<protein>
    <submittedName>
        <fullName evidence="3">Uncharacterized protein</fullName>
    </submittedName>
</protein>
<keyword evidence="4" id="KW-1185">Reference proteome</keyword>
<dbReference type="Proteomes" id="UP001186944">
    <property type="component" value="Unassembled WGS sequence"/>
</dbReference>
<dbReference type="PANTHER" id="PTHR31493">
    <property type="entry name" value="NAZO FAMILY MEMBER"/>
    <property type="match status" value="1"/>
</dbReference>
<dbReference type="PANTHER" id="PTHR31493:SF1">
    <property type="entry name" value="PROTEIN C19ORF12"/>
    <property type="match status" value="1"/>
</dbReference>
<feature type="coiled-coil region" evidence="2">
    <location>
        <begin position="71"/>
        <end position="98"/>
    </location>
</feature>
<comment type="similarity">
    <text evidence="1">Belongs to the C19orf12 family.</text>
</comment>
<comment type="caution">
    <text evidence="3">The sequence shown here is derived from an EMBL/GenBank/DDBJ whole genome shotgun (WGS) entry which is preliminary data.</text>
</comment>
<evidence type="ECO:0000256" key="2">
    <source>
        <dbReference type="SAM" id="Coils"/>
    </source>
</evidence>
<dbReference type="AlphaFoldDB" id="A0AA89C0D5"/>
<sequence length="135" mass="14402">MAELLGLAFVPYYNHLMKLLETNKELKKSAKGIFKQVAWGAGGTIAGGMVAGPPGALVGGIAGSIMGYCMSDNYQAMLKVLKNLNDSEKEELVKKVQELVGSSGMEALVHFVAGQAQRELLLNMIQGFVNDRKGG</sequence>
<keyword evidence="2" id="KW-0175">Coiled coil</keyword>
<proteinExistence type="inferred from homology"/>
<evidence type="ECO:0000256" key="1">
    <source>
        <dbReference type="ARBA" id="ARBA00029457"/>
    </source>
</evidence>
<name>A0AA89C0D5_PINIB</name>
<evidence type="ECO:0000313" key="3">
    <source>
        <dbReference type="EMBL" id="KAK3089427.1"/>
    </source>
</evidence>
<reference evidence="3" key="1">
    <citation type="submission" date="2019-08" db="EMBL/GenBank/DDBJ databases">
        <title>The improved chromosome-level genome for the pearl oyster Pinctada fucata martensii using PacBio sequencing and Hi-C.</title>
        <authorList>
            <person name="Zheng Z."/>
        </authorList>
    </citation>
    <scope>NUCLEOTIDE SEQUENCE</scope>
    <source>
        <strain evidence="3">ZZ-2019</strain>
        <tissue evidence="3">Adductor muscle</tissue>
    </source>
</reference>
<gene>
    <name evidence="3" type="ORF">FSP39_003524</name>
</gene>
<evidence type="ECO:0000313" key="4">
    <source>
        <dbReference type="Proteomes" id="UP001186944"/>
    </source>
</evidence>
<accession>A0AA89C0D5</accession>